<sequence>MVQAVLCSMNDNNPFTGNLSDKMKAWNQVYQCYLDKGGNQSRDAEWLKKKVNECIDQHDNLSTLMVQQSMVQEKDIAENQGNPTQKKKSLRKITSLVCSNVSKNHIILASILEAIGHQRSKSHLESAEQGVKHHQIEATKTAKGKEIVAASLISCHQALVQCNSSINTTNVKVKELEDDILVMDNNSLFQPIAMETKQVNDSQNIKLPS</sequence>
<dbReference type="EMBL" id="KN834782">
    <property type="protein sequence ID" value="KIK58965.1"/>
    <property type="molecule type" value="Genomic_DNA"/>
</dbReference>
<accession>A0A0D0B6E1</accession>
<protein>
    <submittedName>
        <fullName evidence="1">Uncharacterized protein</fullName>
    </submittedName>
</protein>
<keyword evidence="2" id="KW-1185">Reference proteome</keyword>
<evidence type="ECO:0000313" key="2">
    <source>
        <dbReference type="Proteomes" id="UP000053593"/>
    </source>
</evidence>
<proteinExistence type="predicted"/>
<evidence type="ECO:0000313" key="1">
    <source>
        <dbReference type="EMBL" id="KIK58965.1"/>
    </source>
</evidence>
<dbReference type="AlphaFoldDB" id="A0A0D0B6E1"/>
<dbReference type="OrthoDB" id="10591254at2759"/>
<organism evidence="1 2">
    <name type="scientific">Collybiopsis luxurians FD-317 M1</name>
    <dbReference type="NCBI Taxonomy" id="944289"/>
    <lineage>
        <taxon>Eukaryota</taxon>
        <taxon>Fungi</taxon>
        <taxon>Dikarya</taxon>
        <taxon>Basidiomycota</taxon>
        <taxon>Agaricomycotina</taxon>
        <taxon>Agaricomycetes</taxon>
        <taxon>Agaricomycetidae</taxon>
        <taxon>Agaricales</taxon>
        <taxon>Marasmiineae</taxon>
        <taxon>Omphalotaceae</taxon>
        <taxon>Collybiopsis</taxon>
        <taxon>Collybiopsis luxurians</taxon>
    </lineage>
</organism>
<name>A0A0D0B6E1_9AGAR</name>
<dbReference type="Proteomes" id="UP000053593">
    <property type="component" value="Unassembled WGS sequence"/>
</dbReference>
<dbReference type="HOGENOM" id="CLU_1315530_0_0_1"/>
<gene>
    <name evidence="1" type="ORF">GYMLUDRAFT_60455</name>
</gene>
<reference evidence="1 2" key="1">
    <citation type="submission" date="2014-04" db="EMBL/GenBank/DDBJ databases">
        <title>Evolutionary Origins and Diversification of the Mycorrhizal Mutualists.</title>
        <authorList>
            <consortium name="DOE Joint Genome Institute"/>
            <consortium name="Mycorrhizal Genomics Consortium"/>
            <person name="Kohler A."/>
            <person name="Kuo A."/>
            <person name="Nagy L.G."/>
            <person name="Floudas D."/>
            <person name="Copeland A."/>
            <person name="Barry K.W."/>
            <person name="Cichocki N."/>
            <person name="Veneault-Fourrey C."/>
            <person name="LaButti K."/>
            <person name="Lindquist E.A."/>
            <person name="Lipzen A."/>
            <person name="Lundell T."/>
            <person name="Morin E."/>
            <person name="Murat C."/>
            <person name="Riley R."/>
            <person name="Ohm R."/>
            <person name="Sun H."/>
            <person name="Tunlid A."/>
            <person name="Henrissat B."/>
            <person name="Grigoriev I.V."/>
            <person name="Hibbett D.S."/>
            <person name="Martin F."/>
        </authorList>
    </citation>
    <scope>NUCLEOTIDE SEQUENCE [LARGE SCALE GENOMIC DNA]</scope>
    <source>
        <strain evidence="1 2">FD-317 M1</strain>
    </source>
</reference>